<dbReference type="AlphaFoldDB" id="A0AAD9I9S6"/>
<accession>A0AAD9I9S6</accession>
<sequence length="389" mass="42263">MHLLRRSCRIEGRNGPRGSSSSNNNSSSSSSNNSSSISSTSSNNIVGGDNSNDDNNNGDDPNTTDYKKEVEEEVVYKAEIAIYKARLSKAVKYALPTLPAIKKAALAAIYARRKALRAVTSVPILLVATLAAVIANRFLKLCFNLAIKAKPSYALLPSGMPEFYRSDTGATLSNNSLKLARRLRRTAQYTTQNMDHFHHLGMDHGGMGHGGGNMGNMCNMHMTFTWDTQNLCVVFRGWRITSTVSLVFSLVAIIAIVAGYEALREGIRRFEVAMKRRAETVPTDGTVTETTLFRWSGQKRNAAARRAHMTKSLLYGIQNFYAFMIMLIFMTYNGWVMVAVSVGAALGYLLFGSSASLVSKESGCPADGGPEDGAYSDGVLPDPLTTGHA</sequence>
<evidence type="ECO:0000313" key="7">
    <source>
        <dbReference type="Proteomes" id="UP001217918"/>
    </source>
</evidence>
<feature type="region of interest" description="Disordered" evidence="5">
    <location>
        <begin position="1"/>
        <end position="68"/>
    </location>
</feature>
<name>A0AAD9I9S6_9PEZI</name>
<dbReference type="Proteomes" id="UP001217918">
    <property type="component" value="Unassembled WGS sequence"/>
</dbReference>
<evidence type="ECO:0000256" key="5">
    <source>
        <dbReference type="SAM" id="MobiDB-lite"/>
    </source>
</evidence>
<protein>
    <recommendedName>
        <fullName evidence="4">Copper transport protein</fullName>
    </recommendedName>
</protein>
<keyword evidence="3 4" id="KW-0472">Membrane</keyword>
<comment type="caution">
    <text evidence="6">The sequence shown here is derived from an EMBL/GenBank/DDBJ whole genome shotgun (WGS) entry which is preliminary data.</text>
</comment>
<gene>
    <name evidence="6" type="ORF">P8C59_007574</name>
</gene>
<evidence type="ECO:0000256" key="2">
    <source>
        <dbReference type="ARBA" id="ARBA00022989"/>
    </source>
</evidence>
<comment type="subcellular location">
    <subcellularLocation>
        <location evidence="4">Membrane</location>
        <topology evidence="4">Multi-pass membrane protein</topology>
    </subcellularLocation>
</comment>
<organism evidence="6 7">
    <name type="scientific">Phyllachora maydis</name>
    <dbReference type="NCBI Taxonomy" id="1825666"/>
    <lineage>
        <taxon>Eukaryota</taxon>
        <taxon>Fungi</taxon>
        <taxon>Dikarya</taxon>
        <taxon>Ascomycota</taxon>
        <taxon>Pezizomycotina</taxon>
        <taxon>Sordariomycetes</taxon>
        <taxon>Sordariomycetidae</taxon>
        <taxon>Phyllachorales</taxon>
        <taxon>Phyllachoraceae</taxon>
        <taxon>Phyllachora</taxon>
    </lineage>
</organism>
<dbReference type="Pfam" id="PF04145">
    <property type="entry name" value="Ctr"/>
    <property type="match status" value="1"/>
</dbReference>
<feature type="transmembrane region" description="Helical" evidence="4">
    <location>
        <begin position="335"/>
        <end position="351"/>
    </location>
</feature>
<feature type="transmembrane region" description="Helical" evidence="4">
    <location>
        <begin position="312"/>
        <end position="329"/>
    </location>
</feature>
<comment type="similarity">
    <text evidence="4">Belongs to the copper transporter (Ctr) (TC 1.A.56) family. SLC31A subfamily.</text>
</comment>
<evidence type="ECO:0000256" key="4">
    <source>
        <dbReference type="RuleBase" id="RU367022"/>
    </source>
</evidence>
<dbReference type="GO" id="GO:0005375">
    <property type="term" value="F:copper ion transmembrane transporter activity"/>
    <property type="evidence" value="ECO:0007669"/>
    <property type="project" value="UniProtKB-UniRule"/>
</dbReference>
<keyword evidence="4" id="KW-0813">Transport</keyword>
<comment type="caution">
    <text evidence="4">Lacks conserved residue(s) required for the propagation of feature annotation.</text>
</comment>
<evidence type="ECO:0000256" key="1">
    <source>
        <dbReference type="ARBA" id="ARBA00022692"/>
    </source>
</evidence>
<keyword evidence="4" id="KW-0187">Copper transport</keyword>
<dbReference type="PANTHER" id="PTHR12483:SF115">
    <property type="entry name" value="COPPER TRANSPORT PROTEIN"/>
    <property type="match status" value="1"/>
</dbReference>
<reference evidence="6" key="1">
    <citation type="journal article" date="2023" name="Mol. Plant Microbe Interact.">
        <title>Elucidating the Obligate Nature and Biological Capacity of an Invasive Fungal Corn Pathogen.</title>
        <authorList>
            <person name="MacCready J.S."/>
            <person name="Roggenkamp E.M."/>
            <person name="Gdanetz K."/>
            <person name="Chilvers M.I."/>
        </authorList>
    </citation>
    <scope>NUCLEOTIDE SEQUENCE</scope>
    <source>
        <strain evidence="6">PM02</strain>
    </source>
</reference>
<dbReference type="EMBL" id="JAQQPM010000006">
    <property type="protein sequence ID" value="KAK2073285.1"/>
    <property type="molecule type" value="Genomic_DNA"/>
</dbReference>
<keyword evidence="1 4" id="KW-0812">Transmembrane</keyword>
<dbReference type="InterPro" id="IPR007274">
    <property type="entry name" value="Cop_transporter"/>
</dbReference>
<feature type="transmembrane region" description="Helical" evidence="4">
    <location>
        <begin position="240"/>
        <end position="260"/>
    </location>
</feature>
<dbReference type="GO" id="GO:0016020">
    <property type="term" value="C:membrane"/>
    <property type="evidence" value="ECO:0007669"/>
    <property type="project" value="UniProtKB-SubCell"/>
</dbReference>
<evidence type="ECO:0000256" key="3">
    <source>
        <dbReference type="ARBA" id="ARBA00023136"/>
    </source>
</evidence>
<keyword evidence="7" id="KW-1185">Reference proteome</keyword>
<keyword evidence="4" id="KW-0406">Ion transport</keyword>
<keyword evidence="2 4" id="KW-1133">Transmembrane helix</keyword>
<dbReference type="PANTHER" id="PTHR12483">
    <property type="entry name" value="SOLUTE CARRIER FAMILY 31 COPPER TRANSPORTERS"/>
    <property type="match status" value="1"/>
</dbReference>
<feature type="region of interest" description="Disordered" evidence="5">
    <location>
        <begin position="362"/>
        <end position="389"/>
    </location>
</feature>
<feature type="compositionally biased region" description="Low complexity" evidence="5">
    <location>
        <begin position="19"/>
        <end position="61"/>
    </location>
</feature>
<evidence type="ECO:0000313" key="6">
    <source>
        <dbReference type="EMBL" id="KAK2073285.1"/>
    </source>
</evidence>
<keyword evidence="4" id="KW-0186">Copper</keyword>
<feature type="transmembrane region" description="Helical" evidence="4">
    <location>
        <begin position="115"/>
        <end position="135"/>
    </location>
</feature>
<proteinExistence type="inferred from homology"/>